<evidence type="ECO:0000256" key="1">
    <source>
        <dbReference type="ARBA" id="ARBA00004141"/>
    </source>
</evidence>
<dbReference type="EC" id="2.3.1.225" evidence="7"/>
<proteinExistence type="inferred from homology"/>
<dbReference type="GO" id="GO:0005783">
    <property type="term" value="C:endoplasmic reticulum"/>
    <property type="evidence" value="ECO:0007669"/>
    <property type="project" value="TreeGrafter"/>
</dbReference>
<sequence>MPRRGAATKATKTSMDSEEDVPLAPKRSNPQKPGSLSLESEASAASEAKVSVEERFENESYNMKVKHWKDSPFAVGLTEVTWADEKLRNGNSNSDDQSLDSANCLCFSSAVCPHVPGVVRVGNMSVLKQSTYSIDAEEEDEETGEIRVVRVIRPKLDIVVGPYWPMLCLVTYPLILGISGWSLLRAVPGKPFYLQLAWLTGTIGLIVSLALTACRDPGIMYRRHAPPKRTQTWRWSDQAQTYRPRGAIYDPDTAVVVEGFDHTCPWTGTAIGRKNMLSFQFFVCLVFVMMVFNILLLTKSLGK</sequence>
<dbReference type="PANTHER" id="PTHR22883">
    <property type="entry name" value="ZINC FINGER DHHC DOMAIN CONTAINING PROTEIN"/>
    <property type="match status" value="1"/>
</dbReference>
<dbReference type="GO" id="GO:0019706">
    <property type="term" value="F:protein-cysteine S-palmitoyltransferase activity"/>
    <property type="evidence" value="ECO:0007669"/>
    <property type="project" value="UniProtKB-EC"/>
</dbReference>
<accession>A0A9N8HKE1</accession>
<evidence type="ECO:0000313" key="10">
    <source>
        <dbReference type="EMBL" id="CAB9515952.1"/>
    </source>
</evidence>
<evidence type="ECO:0000256" key="3">
    <source>
        <dbReference type="ARBA" id="ARBA00022692"/>
    </source>
</evidence>
<dbReference type="EMBL" id="CAICTM010000749">
    <property type="protein sequence ID" value="CAB9515952.1"/>
    <property type="molecule type" value="Genomic_DNA"/>
</dbReference>
<dbReference type="OrthoDB" id="36806at2759"/>
<keyword evidence="3 7" id="KW-0812">Transmembrane</keyword>
<dbReference type="Proteomes" id="UP001153069">
    <property type="component" value="Unassembled WGS sequence"/>
</dbReference>
<dbReference type="GO" id="GO:0016020">
    <property type="term" value="C:membrane"/>
    <property type="evidence" value="ECO:0007669"/>
    <property type="project" value="UniProtKB-SubCell"/>
</dbReference>
<evidence type="ECO:0000259" key="9">
    <source>
        <dbReference type="Pfam" id="PF01529"/>
    </source>
</evidence>
<keyword evidence="6 7" id="KW-0012">Acyltransferase</keyword>
<evidence type="ECO:0000256" key="7">
    <source>
        <dbReference type="RuleBase" id="RU079119"/>
    </source>
</evidence>
<comment type="similarity">
    <text evidence="7">Belongs to the DHHC palmitoyltransferase family.</text>
</comment>
<dbReference type="PANTHER" id="PTHR22883:SF203">
    <property type="entry name" value="PALMITOYLTRANSFERASE"/>
    <property type="match status" value="1"/>
</dbReference>
<comment type="domain">
    <text evidence="7">The DHHC domain is required for palmitoyltransferase activity.</text>
</comment>
<feature type="domain" description="Palmitoyltransferase DHHC" evidence="9">
    <location>
        <begin position="234"/>
        <end position="299"/>
    </location>
</feature>
<evidence type="ECO:0000256" key="6">
    <source>
        <dbReference type="ARBA" id="ARBA00023315"/>
    </source>
</evidence>
<keyword evidence="2 7" id="KW-0808">Transferase</keyword>
<evidence type="ECO:0000256" key="5">
    <source>
        <dbReference type="ARBA" id="ARBA00023136"/>
    </source>
</evidence>
<dbReference type="GO" id="GO:0006612">
    <property type="term" value="P:protein targeting to membrane"/>
    <property type="evidence" value="ECO:0007669"/>
    <property type="project" value="TreeGrafter"/>
</dbReference>
<organism evidence="10 11">
    <name type="scientific">Seminavis robusta</name>
    <dbReference type="NCBI Taxonomy" id="568900"/>
    <lineage>
        <taxon>Eukaryota</taxon>
        <taxon>Sar</taxon>
        <taxon>Stramenopiles</taxon>
        <taxon>Ochrophyta</taxon>
        <taxon>Bacillariophyta</taxon>
        <taxon>Bacillariophyceae</taxon>
        <taxon>Bacillariophycidae</taxon>
        <taxon>Naviculales</taxon>
        <taxon>Naviculaceae</taxon>
        <taxon>Seminavis</taxon>
    </lineage>
</organism>
<feature type="transmembrane region" description="Helical" evidence="7">
    <location>
        <begin position="163"/>
        <end position="184"/>
    </location>
</feature>
<reference evidence="10" key="1">
    <citation type="submission" date="2020-06" db="EMBL/GenBank/DDBJ databases">
        <authorList>
            <consortium name="Plant Systems Biology data submission"/>
        </authorList>
    </citation>
    <scope>NUCLEOTIDE SEQUENCE</scope>
    <source>
        <strain evidence="10">D6</strain>
    </source>
</reference>
<comment type="caution">
    <text evidence="10">The sequence shown here is derived from an EMBL/GenBank/DDBJ whole genome shotgun (WGS) entry which is preliminary data.</text>
</comment>
<dbReference type="InterPro" id="IPR001594">
    <property type="entry name" value="Palmitoyltrfase_DHHC"/>
</dbReference>
<keyword evidence="5 7" id="KW-0472">Membrane</keyword>
<dbReference type="PROSITE" id="PS50216">
    <property type="entry name" value="DHHC"/>
    <property type="match status" value="1"/>
</dbReference>
<feature type="transmembrane region" description="Helical" evidence="7">
    <location>
        <begin position="277"/>
        <end position="297"/>
    </location>
</feature>
<name>A0A9N8HKE1_9STRA</name>
<evidence type="ECO:0000256" key="2">
    <source>
        <dbReference type="ARBA" id="ARBA00022679"/>
    </source>
</evidence>
<comment type="catalytic activity">
    <reaction evidence="7">
        <text>L-cysteinyl-[protein] + hexadecanoyl-CoA = S-hexadecanoyl-L-cysteinyl-[protein] + CoA</text>
        <dbReference type="Rhea" id="RHEA:36683"/>
        <dbReference type="Rhea" id="RHEA-COMP:10131"/>
        <dbReference type="Rhea" id="RHEA-COMP:11032"/>
        <dbReference type="ChEBI" id="CHEBI:29950"/>
        <dbReference type="ChEBI" id="CHEBI:57287"/>
        <dbReference type="ChEBI" id="CHEBI:57379"/>
        <dbReference type="ChEBI" id="CHEBI:74151"/>
        <dbReference type="EC" id="2.3.1.225"/>
    </reaction>
</comment>
<feature type="transmembrane region" description="Helical" evidence="7">
    <location>
        <begin position="196"/>
        <end position="214"/>
    </location>
</feature>
<comment type="subcellular location">
    <subcellularLocation>
        <location evidence="1">Membrane</location>
        <topology evidence="1">Multi-pass membrane protein</topology>
    </subcellularLocation>
</comment>
<evidence type="ECO:0000256" key="4">
    <source>
        <dbReference type="ARBA" id="ARBA00022989"/>
    </source>
</evidence>
<feature type="region of interest" description="Disordered" evidence="8">
    <location>
        <begin position="1"/>
        <end position="51"/>
    </location>
</feature>
<gene>
    <name evidence="10" type="ORF">SEMRO_750_G196940.1</name>
</gene>
<dbReference type="InterPro" id="IPR039859">
    <property type="entry name" value="PFA4/ZDH16/20/ERF2-like"/>
</dbReference>
<protein>
    <recommendedName>
        <fullName evidence="7">Palmitoyltransferase</fullName>
        <ecNumber evidence="7">2.3.1.225</ecNumber>
    </recommendedName>
</protein>
<keyword evidence="4 7" id="KW-1133">Transmembrane helix</keyword>
<evidence type="ECO:0000313" key="11">
    <source>
        <dbReference type="Proteomes" id="UP001153069"/>
    </source>
</evidence>
<feature type="compositionally biased region" description="Low complexity" evidence="8">
    <location>
        <begin position="35"/>
        <end position="49"/>
    </location>
</feature>
<keyword evidence="11" id="KW-1185">Reference proteome</keyword>
<dbReference type="AlphaFoldDB" id="A0A9N8HKE1"/>
<evidence type="ECO:0000256" key="8">
    <source>
        <dbReference type="SAM" id="MobiDB-lite"/>
    </source>
</evidence>
<dbReference type="Pfam" id="PF01529">
    <property type="entry name" value="DHHC"/>
    <property type="match status" value="1"/>
</dbReference>
<dbReference type="GO" id="GO:0005794">
    <property type="term" value="C:Golgi apparatus"/>
    <property type="evidence" value="ECO:0007669"/>
    <property type="project" value="TreeGrafter"/>
</dbReference>